<gene>
    <name evidence="1" type="ORF">SAMN04489740_2699</name>
</gene>
<sequence length="36" mass="4331">MPAHCGFGHKNNLDQLMLVRFIRDLWASLEHFTWVF</sequence>
<evidence type="ECO:0000313" key="2">
    <source>
        <dbReference type="Proteomes" id="UP000182725"/>
    </source>
</evidence>
<dbReference type="Proteomes" id="UP000182725">
    <property type="component" value="Unassembled WGS sequence"/>
</dbReference>
<proteinExistence type="predicted"/>
<evidence type="ECO:0000313" key="1">
    <source>
        <dbReference type="EMBL" id="SEE82881.1"/>
    </source>
</evidence>
<name>A0A1H5M2J9_9MICC</name>
<organism evidence="1 2">
    <name type="scientific">Arthrobacter alpinus</name>
    <dbReference type="NCBI Taxonomy" id="656366"/>
    <lineage>
        <taxon>Bacteria</taxon>
        <taxon>Bacillati</taxon>
        <taxon>Actinomycetota</taxon>
        <taxon>Actinomycetes</taxon>
        <taxon>Micrococcales</taxon>
        <taxon>Micrococcaceae</taxon>
        <taxon>Arthrobacter</taxon>
    </lineage>
</organism>
<protein>
    <submittedName>
        <fullName evidence="1">Uncharacterized protein</fullName>
    </submittedName>
</protein>
<dbReference type="AlphaFoldDB" id="A0A1H5M2J9"/>
<reference evidence="1 2" key="1">
    <citation type="submission" date="2016-10" db="EMBL/GenBank/DDBJ databases">
        <authorList>
            <person name="de Groot N.N."/>
        </authorList>
    </citation>
    <scope>NUCLEOTIDE SEQUENCE [LARGE SCALE GENOMIC DNA]</scope>
    <source>
        <strain evidence="1 2">DSM 22274</strain>
    </source>
</reference>
<accession>A0A1H5M2J9</accession>
<dbReference type="EMBL" id="FNTV01000001">
    <property type="protein sequence ID" value="SEE82881.1"/>
    <property type="molecule type" value="Genomic_DNA"/>
</dbReference>